<dbReference type="GO" id="GO:0140662">
    <property type="term" value="F:ATP-dependent protein folding chaperone"/>
    <property type="evidence" value="ECO:0007669"/>
    <property type="project" value="InterPro"/>
</dbReference>
<evidence type="ECO:0000256" key="6">
    <source>
        <dbReference type="RuleBase" id="RU003322"/>
    </source>
</evidence>
<feature type="domain" description="Pyrrolo-quinoline quinone repeat" evidence="7">
    <location>
        <begin position="505"/>
        <end position="598"/>
    </location>
</feature>
<accession>A0A8J3NZS4</accession>
<dbReference type="InterPro" id="IPR013126">
    <property type="entry name" value="Hsp_70_fam"/>
</dbReference>
<evidence type="ECO:0000313" key="8">
    <source>
        <dbReference type="EMBL" id="GIF96635.1"/>
    </source>
</evidence>
<dbReference type="PROSITE" id="PS01036">
    <property type="entry name" value="HSP70_3"/>
    <property type="match status" value="1"/>
</dbReference>
<dbReference type="SMART" id="SM00564">
    <property type="entry name" value="PQQ"/>
    <property type="match status" value="5"/>
</dbReference>
<evidence type="ECO:0000256" key="3">
    <source>
        <dbReference type="ARBA" id="ARBA00022840"/>
    </source>
</evidence>
<reference evidence="8 9" key="1">
    <citation type="submission" date="2021-01" db="EMBL/GenBank/DDBJ databases">
        <title>Whole genome shotgun sequence of Catellatospora citrea NBRC 14495.</title>
        <authorList>
            <person name="Komaki H."/>
            <person name="Tamura T."/>
        </authorList>
    </citation>
    <scope>NUCLEOTIDE SEQUENCE [LARGE SCALE GENOMIC DNA]</scope>
    <source>
        <strain evidence="8 9">NBRC 14495</strain>
    </source>
</reference>
<evidence type="ECO:0000259" key="7">
    <source>
        <dbReference type="Pfam" id="PF13360"/>
    </source>
</evidence>
<dbReference type="InterPro" id="IPR002372">
    <property type="entry name" value="PQQ_rpt_dom"/>
</dbReference>
<dbReference type="Gene3D" id="3.30.420.40">
    <property type="match status" value="2"/>
</dbReference>
<dbReference type="InterPro" id="IPR018181">
    <property type="entry name" value="Heat_shock_70_CS"/>
</dbReference>
<dbReference type="SUPFAM" id="SSF50998">
    <property type="entry name" value="Quinoprotein alcohol dehydrogenase-like"/>
    <property type="match status" value="1"/>
</dbReference>
<keyword evidence="3 6" id="KW-0067">ATP-binding</keyword>
<dbReference type="Gene3D" id="2.40.128.630">
    <property type="match status" value="2"/>
</dbReference>
<evidence type="ECO:0000256" key="2">
    <source>
        <dbReference type="ARBA" id="ARBA00022741"/>
    </source>
</evidence>
<dbReference type="PANTHER" id="PTHR19375">
    <property type="entry name" value="HEAT SHOCK PROTEIN 70KDA"/>
    <property type="match status" value="1"/>
</dbReference>
<keyword evidence="5" id="KW-0143">Chaperone</keyword>
<keyword evidence="9" id="KW-1185">Reference proteome</keyword>
<keyword evidence="4" id="KW-0346">Stress response</keyword>
<dbReference type="Gene3D" id="3.90.640.10">
    <property type="entry name" value="Actin, Chain A, domain 4"/>
    <property type="match status" value="1"/>
</dbReference>
<protein>
    <recommendedName>
        <fullName evidence="7">Pyrrolo-quinoline quinone repeat domain-containing protein</fullName>
    </recommendedName>
</protein>
<comment type="caution">
    <text evidence="8">The sequence shown here is derived from an EMBL/GenBank/DDBJ whole genome shotgun (WGS) entry which is preliminary data.</text>
</comment>
<dbReference type="EMBL" id="BONH01000005">
    <property type="protein sequence ID" value="GIF96635.1"/>
    <property type="molecule type" value="Genomic_DNA"/>
</dbReference>
<evidence type="ECO:0000256" key="1">
    <source>
        <dbReference type="ARBA" id="ARBA00007381"/>
    </source>
</evidence>
<dbReference type="Gene3D" id="2.130.10.10">
    <property type="entry name" value="YVTN repeat-like/Quinoprotein amine dehydrogenase"/>
    <property type="match status" value="1"/>
</dbReference>
<evidence type="ECO:0000256" key="5">
    <source>
        <dbReference type="ARBA" id="ARBA00023186"/>
    </source>
</evidence>
<comment type="similarity">
    <text evidence="1 6">Belongs to the heat shock protein 70 family.</text>
</comment>
<gene>
    <name evidence="8" type="ORF">Cci01nite_17290</name>
</gene>
<feature type="domain" description="Pyrrolo-quinoline quinone repeat" evidence="7">
    <location>
        <begin position="399"/>
        <end position="490"/>
    </location>
</feature>
<feature type="domain" description="Pyrrolo-quinoline quinone repeat" evidence="7">
    <location>
        <begin position="698"/>
        <end position="751"/>
    </location>
</feature>
<sequence length="762" mass="77264">MPGWTMAVDFGTCFTTVAVGRGGEAALIEVEQGRYLPSAVALADDGGLLTGRAAASRAVAVPHLAERLPKQALAKAEPTVRLGTRDVPAVELVAAVLRRVSAEAVRVAGGAPDAVLLTHPARWDEPLLARLVEAARLAGLPAPRLMPEPIAAAAWYVDDTLAPGALVAVFDLGGGTLDTAVLRRTAAGFALAGPPGGDPHLGGEDFDEALWDLVAEQASAADARAWAELAAGADQRARRDRAMLRRDVVEAKEALSEHLAHSVLPPGFAAAVPVTRAEFEQRIRPLVRRGADELQLTLDRAGLRADQLAALYLTGGASRVPLVAAEIGAALGVRPTLARDPKGVVACGALRRVRRSGERAAVPAPAPAVTWLSAYRAGRVPGEGPLPDGTDPGTAPAGWRPWSAALPVVPAAAAYAGETLYVAGSRVCAVDVFAAAVRWTSPPMPAASRLEVVGDTVYAYADGTIMALRASDGAPRWAFRAPGTMLAGPLGVHVATATAVLLIGPDGGPRWRHELPAGTAGLAVPGDGRAYATDGAGRLYALDAATGEPQWTAGCGAGPGGPVVLGDLLCVPGTDGMRAFDTAGGELLWHTPGPGGTAMVTAGVVLAAGAGVVAYGLDDGAVRWRTGAGSALAALPAIGHGVLCGRAGDTVVAFDAVSGTPRWAHRTGPAATDPVPAADAVCLSWAVGVPGLDGTRTHLTALDPHTGAARWRSSAAGTAALGPVAVGRMLFVVLSDSSGVNLHALDAATGRSPGWDTIGGAR</sequence>
<organism evidence="8 9">
    <name type="scientific">Catellatospora citrea</name>
    <dbReference type="NCBI Taxonomy" id="53366"/>
    <lineage>
        <taxon>Bacteria</taxon>
        <taxon>Bacillati</taxon>
        <taxon>Actinomycetota</taxon>
        <taxon>Actinomycetes</taxon>
        <taxon>Micromonosporales</taxon>
        <taxon>Micromonosporaceae</taxon>
        <taxon>Catellatospora</taxon>
    </lineage>
</organism>
<evidence type="ECO:0000313" key="9">
    <source>
        <dbReference type="Proteomes" id="UP000659904"/>
    </source>
</evidence>
<dbReference type="InterPro" id="IPR043129">
    <property type="entry name" value="ATPase_NBD"/>
</dbReference>
<dbReference type="Pfam" id="PF00012">
    <property type="entry name" value="HSP70"/>
    <property type="match status" value="1"/>
</dbReference>
<dbReference type="AlphaFoldDB" id="A0A8J3NZS4"/>
<dbReference type="Proteomes" id="UP000659904">
    <property type="component" value="Unassembled WGS sequence"/>
</dbReference>
<keyword evidence="2 6" id="KW-0547">Nucleotide-binding</keyword>
<dbReference type="InterPro" id="IPR018391">
    <property type="entry name" value="PQQ_b-propeller_rpt"/>
</dbReference>
<dbReference type="RefSeq" id="WP_170213286.1">
    <property type="nucleotide sequence ID" value="NZ_BONH01000005.1"/>
</dbReference>
<evidence type="ECO:0000256" key="4">
    <source>
        <dbReference type="ARBA" id="ARBA00023016"/>
    </source>
</evidence>
<proteinExistence type="inferred from homology"/>
<dbReference type="Pfam" id="PF13360">
    <property type="entry name" value="PQQ_2"/>
    <property type="match status" value="3"/>
</dbReference>
<dbReference type="GO" id="GO:0005524">
    <property type="term" value="F:ATP binding"/>
    <property type="evidence" value="ECO:0007669"/>
    <property type="project" value="UniProtKB-KW"/>
</dbReference>
<dbReference type="InterPro" id="IPR011047">
    <property type="entry name" value="Quinoprotein_ADH-like_sf"/>
</dbReference>
<dbReference type="InterPro" id="IPR015943">
    <property type="entry name" value="WD40/YVTN_repeat-like_dom_sf"/>
</dbReference>
<name>A0A8J3NZS4_9ACTN</name>
<dbReference type="SUPFAM" id="SSF53067">
    <property type="entry name" value="Actin-like ATPase domain"/>
    <property type="match status" value="2"/>
</dbReference>